<feature type="transmembrane region" description="Helical" evidence="1">
    <location>
        <begin position="477"/>
        <end position="498"/>
    </location>
</feature>
<feature type="signal peptide" evidence="2">
    <location>
        <begin position="1"/>
        <end position="25"/>
    </location>
</feature>
<feature type="transmembrane region" description="Helical" evidence="1">
    <location>
        <begin position="537"/>
        <end position="557"/>
    </location>
</feature>
<keyword evidence="1" id="KW-0472">Membrane</keyword>
<feature type="transmembrane region" description="Helical" evidence="1">
    <location>
        <begin position="960"/>
        <end position="980"/>
    </location>
</feature>
<dbReference type="Proteomes" id="UP000600918">
    <property type="component" value="Unassembled WGS sequence"/>
</dbReference>
<dbReference type="EMBL" id="JACSDY010000009">
    <property type="protein sequence ID" value="KAF7419794.1"/>
    <property type="molecule type" value="Genomic_DNA"/>
</dbReference>
<keyword evidence="1" id="KW-0812">Transmembrane</keyword>
<dbReference type="AlphaFoldDB" id="A0A834NWH9"/>
<feature type="transmembrane region" description="Helical" evidence="1">
    <location>
        <begin position="684"/>
        <end position="704"/>
    </location>
</feature>
<evidence type="ECO:0000256" key="2">
    <source>
        <dbReference type="SAM" id="SignalP"/>
    </source>
</evidence>
<protein>
    <recommendedName>
        <fullName evidence="5">Meckelin</fullName>
    </recommendedName>
</protein>
<evidence type="ECO:0000256" key="1">
    <source>
        <dbReference type="SAM" id="Phobius"/>
    </source>
</evidence>
<evidence type="ECO:0000313" key="4">
    <source>
        <dbReference type="Proteomes" id="UP000600918"/>
    </source>
</evidence>
<feature type="transmembrane region" description="Helical" evidence="1">
    <location>
        <begin position="933"/>
        <end position="954"/>
    </location>
</feature>
<dbReference type="GO" id="GO:0036038">
    <property type="term" value="C:MKS complex"/>
    <property type="evidence" value="ECO:0007669"/>
    <property type="project" value="InterPro"/>
</dbReference>
<keyword evidence="1" id="KW-1133">Transmembrane helix</keyword>
<feature type="transmembrane region" description="Helical" evidence="1">
    <location>
        <begin position="724"/>
        <end position="748"/>
    </location>
</feature>
<dbReference type="GO" id="GO:0060271">
    <property type="term" value="P:cilium assembly"/>
    <property type="evidence" value="ECO:0007669"/>
    <property type="project" value="InterPro"/>
</dbReference>
<feature type="transmembrane region" description="Helical" evidence="1">
    <location>
        <begin position="510"/>
        <end position="531"/>
    </location>
</feature>
<keyword evidence="4" id="KW-1185">Reference proteome</keyword>
<dbReference type="PANTHER" id="PTHR21274">
    <property type="entry name" value="MECKELIN"/>
    <property type="match status" value="1"/>
</dbReference>
<keyword evidence="2" id="KW-0732">Signal</keyword>
<proteinExistence type="predicted"/>
<reference evidence="3" key="1">
    <citation type="journal article" date="2020" name="G3 (Bethesda)">
        <title>High-Quality Assemblies for Three Invasive Social Wasps from the &lt;i&gt;Vespula&lt;/i&gt; Genus.</title>
        <authorList>
            <person name="Harrop T.W.R."/>
            <person name="Guhlin J."/>
            <person name="McLaughlin G.M."/>
            <person name="Permina E."/>
            <person name="Stockwell P."/>
            <person name="Gilligan J."/>
            <person name="Le Lec M.F."/>
            <person name="Gruber M.A.M."/>
            <person name="Quinn O."/>
            <person name="Lovegrove M."/>
            <person name="Duncan E.J."/>
            <person name="Remnant E.J."/>
            <person name="Van Eeckhoven J."/>
            <person name="Graham B."/>
            <person name="Knapp R.A."/>
            <person name="Langford K.W."/>
            <person name="Kronenberg Z."/>
            <person name="Press M.O."/>
            <person name="Eacker S.M."/>
            <person name="Wilson-Rankin E.E."/>
            <person name="Purcell J."/>
            <person name="Lester P.J."/>
            <person name="Dearden P.K."/>
        </authorList>
    </citation>
    <scope>NUCLEOTIDE SEQUENCE</scope>
    <source>
        <strain evidence="3">Volc-1</strain>
    </source>
</reference>
<name>A0A834NWH9_VESPE</name>
<dbReference type="PANTHER" id="PTHR21274:SF0">
    <property type="entry name" value="MECKELIN"/>
    <property type="match status" value="1"/>
</dbReference>
<evidence type="ECO:0008006" key="5">
    <source>
        <dbReference type="Google" id="ProtNLM"/>
    </source>
</evidence>
<evidence type="ECO:0000313" key="3">
    <source>
        <dbReference type="EMBL" id="KAF7419794.1"/>
    </source>
</evidence>
<sequence length="998" mass="116213">MYYFDNNPIILCFAVLILTIDETIGINNEIFELSQPSLCKNDEYFDTKYFSCRKCNIFDFLESSTDHLRCVCNKFSKTIGFKNGNPICRKCDYNQTVTTDGKDCIVCKNNICKCSSNEILMERNWNGTLLSSIKCLPCPKDTYPSKENSKCLPCNNLDNRNQRNCICPMASHVRIQGYCLNKDNLSDWPDVKSTYTIKFQSENIDSYYLRTKLQAAMYFCKNKDKMSCEHLSHICVLSLYVNSIQCALFMQVHMAPVKLFYNKDETSLILNAKNITQIYSLGKDDENNTLNFTMATFSLEGKLLEIDSPNMPCHFLSNVRFGVNLNKKCIITVKDLLNMEVKFTQLYLTFKEEEKVLSHAVPIYIKKEYENDYDILETQLVRKFFLVDNISGIKALPNFVTGTFLKKSNLSVLRYMKSFTILVNIRGKARGKIYPPIVIIEYGELMEHQISRNVEVTIDYKVTFALKENHINSNTQIFIGILSSIAIINSALRTWTYCKKNYGCTPNATVSLWFFIYVMGQTIPYTLLPTISDEKNIQIFTIIGFCLKIVEIMGFIYQHWDIHIFFIDWEQPKITRNPSKYDSPYTSFRKLYTNILNDGNDENPKAPSEIIAAKRNKTFKRTSKKDTHSQIFKPVEQEELQVTYSISKSSMQEQSNTQLSVSIWRAYLVANEWLKLLTKRKINISLQIISTLVVLEVIGVKYWSLAIPEITIIKHPDVRMNFSLQYAVCAIVYITIYFIQYLTSIIFYERFIKDQMQQFVDLCSIANISVFILEYNYYGFYIHGRSVHGFSDTDLFTLINNLKNEENQLCAHRGLVPGTIEQNFIVSVTETFRTFYEKFYTEKNFVNSSQSSIPITNRFLKKNIYTSMDWNHICNTRVKLNQFLCEFLDHCFKDEDYIIKEQHLIEKLCDILYTNTNKTSVFYIDNDYSFSQVILYGNEWLIGTFEITIFLFVLTLYDNYILAAAVTFILSQLIIVIIKYSGRKNLSSKTLLDERFLM</sequence>
<feature type="chain" id="PRO_5032561537" description="Meckelin" evidence="2">
    <location>
        <begin position="26"/>
        <end position="998"/>
    </location>
</feature>
<comment type="caution">
    <text evidence="3">The sequence shown here is derived from an EMBL/GenBank/DDBJ whole genome shotgun (WGS) entry which is preliminary data.</text>
</comment>
<dbReference type="Pfam" id="PF09773">
    <property type="entry name" value="Meckelin"/>
    <property type="match status" value="3"/>
</dbReference>
<dbReference type="InterPro" id="IPR019170">
    <property type="entry name" value="Meckelin"/>
</dbReference>
<accession>A0A834NWH9</accession>
<gene>
    <name evidence="3" type="ORF">H0235_010091</name>
</gene>
<organism evidence="3 4">
    <name type="scientific">Vespula pensylvanica</name>
    <name type="common">Western yellow jacket</name>
    <name type="synonym">Wasp</name>
    <dbReference type="NCBI Taxonomy" id="30213"/>
    <lineage>
        <taxon>Eukaryota</taxon>
        <taxon>Metazoa</taxon>
        <taxon>Ecdysozoa</taxon>
        <taxon>Arthropoda</taxon>
        <taxon>Hexapoda</taxon>
        <taxon>Insecta</taxon>
        <taxon>Pterygota</taxon>
        <taxon>Neoptera</taxon>
        <taxon>Endopterygota</taxon>
        <taxon>Hymenoptera</taxon>
        <taxon>Apocrita</taxon>
        <taxon>Aculeata</taxon>
        <taxon>Vespoidea</taxon>
        <taxon>Vespidae</taxon>
        <taxon>Vespinae</taxon>
        <taxon>Vespula</taxon>
    </lineage>
</organism>